<dbReference type="SUPFAM" id="SSF55729">
    <property type="entry name" value="Acyl-CoA N-acyltransferases (Nat)"/>
    <property type="match status" value="1"/>
</dbReference>
<dbReference type="RefSeq" id="WP_338752754.1">
    <property type="nucleotide sequence ID" value="NZ_CP147404.1"/>
</dbReference>
<protein>
    <submittedName>
        <fullName evidence="2">GNAT family N-acetyltransferase</fullName>
    </submittedName>
</protein>
<name>A0ABZ2N6S5_9BACI</name>
<evidence type="ECO:0000259" key="1">
    <source>
        <dbReference type="PROSITE" id="PS51186"/>
    </source>
</evidence>
<dbReference type="InterPro" id="IPR016181">
    <property type="entry name" value="Acyl_CoA_acyltransferase"/>
</dbReference>
<dbReference type="Proteomes" id="UP001387364">
    <property type="component" value="Chromosome"/>
</dbReference>
<accession>A0ABZ2N6S5</accession>
<evidence type="ECO:0000313" key="2">
    <source>
        <dbReference type="EMBL" id="WXB93431.1"/>
    </source>
</evidence>
<sequence length="141" mass="16611">MKREIIELTNEHQWKQAFPLMTQLRPALTMERYLDLLPKMAEEDYHMFAMVEGENMLALAGVGLVTNLYNGYHVFLYDLVVDENQRSNGLGADMLEFVHKWGKSQGAEYVSLESALHREAAHRFYETHEYDKWCYSFRMPL</sequence>
<feature type="domain" description="N-acetyltransferase" evidence="1">
    <location>
        <begin position="4"/>
        <end position="141"/>
    </location>
</feature>
<dbReference type="CDD" id="cd04301">
    <property type="entry name" value="NAT_SF"/>
    <property type="match status" value="1"/>
</dbReference>
<dbReference type="Gene3D" id="3.40.630.30">
    <property type="match status" value="1"/>
</dbReference>
<reference evidence="2 3" key="1">
    <citation type="submission" date="2024-02" db="EMBL/GenBank/DDBJ databases">
        <title>Seven novel Bacillus-like species.</title>
        <authorList>
            <person name="Liu G."/>
        </authorList>
    </citation>
    <scope>NUCLEOTIDE SEQUENCE [LARGE SCALE GENOMIC DNA]</scope>
    <source>
        <strain evidence="2 3">FJAT-52991</strain>
    </source>
</reference>
<gene>
    <name evidence="2" type="ORF">WDJ61_01785</name>
</gene>
<evidence type="ECO:0000313" key="3">
    <source>
        <dbReference type="Proteomes" id="UP001387364"/>
    </source>
</evidence>
<organism evidence="2 3">
    <name type="scientific">Bacillus kandeliae</name>
    <dbReference type="NCBI Taxonomy" id="3129297"/>
    <lineage>
        <taxon>Bacteria</taxon>
        <taxon>Bacillati</taxon>
        <taxon>Bacillota</taxon>
        <taxon>Bacilli</taxon>
        <taxon>Bacillales</taxon>
        <taxon>Bacillaceae</taxon>
        <taxon>Bacillus</taxon>
    </lineage>
</organism>
<dbReference type="Pfam" id="PF00583">
    <property type="entry name" value="Acetyltransf_1"/>
    <property type="match status" value="1"/>
</dbReference>
<keyword evidence="3" id="KW-1185">Reference proteome</keyword>
<dbReference type="PROSITE" id="PS51186">
    <property type="entry name" value="GNAT"/>
    <property type="match status" value="1"/>
</dbReference>
<proteinExistence type="predicted"/>
<dbReference type="InterPro" id="IPR000182">
    <property type="entry name" value="GNAT_dom"/>
</dbReference>
<dbReference type="EMBL" id="CP147404">
    <property type="protein sequence ID" value="WXB93431.1"/>
    <property type="molecule type" value="Genomic_DNA"/>
</dbReference>